<reference evidence="1 2" key="1">
    <citation type="journal article" date="2010" name="J. Bacteriol.">
        <title>Short-term signatures of evolutionary change in the Salmonella enterica serovar typhimurium 14028 genome.</title>
        <authorList>
            <person name="Jarvik T."/>
            <person name="Smillie C."/>
            <person name="Groisman E.A."/>
            <person name="Ochman H."/>
        </authorList>
    </citation>
    <scope>NUCLEOTIDE SEQUENCE [LARGE SCALE GENOMIC DNA]</scope>
    <source>
        <strain evidence="2">14028s / SGSC 2262</strain>
    </source>
</reference>
<dbReference type="KEGG" id="seo:STM14_3560"/>
<evidence type="ECO:0000313" key="1">
    <source>
        <dbReference type="EMBL" id="ACY89973.1"/>
    </source>
</evidence>
<sequence length="45" mass="5218">MLTGVECYLSRITLKLLIDTQQYNNHITNLLKKQIFAPDVINNIN</sequence>
<proteinExistence type="predicted"/>
<dbReference type="Proteomes" id="UP000002695">
    <property type="component" value="Chromosome"/>
</dbReference>
<accession>A0A0F6B626</accession>
<dbReference type="HOGENOM" id="CLU_3205104_0_0_6"/>
<dbReference type="EMBL" id="CP001363">
    <property type="protein sequence ID" value="ACY89973.1"/>
    <property type="molecule type" value="Genomic_DNA"/>
</dbReference>
<evidence type="ECO:0000313" key="2">
    <source>
        <dbReference type="Proteomes" id="UP000002695"/>
    </source>
</evidence>
<name>A0A0F6B626_SALT1</name>
<dbReference type="AlphaFoldDB" id="A0A0F6B626"/>
<keyword evidence="2" id="KW-1185">Reference proteome</keyword>
<gene>
    <name evidence="1" type="ordered locus">STM14_3560</name>
</gene>
<protein>
    <submittedName>
        <fullName evidence="1">Uncharacterized protein</fullName>
    </submittedName>
</protein>
<organism evidence="1 2">
    <name type="scientific">Salmonella typhimurium (strain 14028s / SGSC 2262)</name>
    <dbReference type="NCBI Taxonomy" id="588858"/>
    <lineage>
        <taxon>Bacteria</taxon>
        <taxon>Pseudomonadati</taxon>
        <taxon>Pseudomonadota</taxon>
        <taxon>Gammaproteobacteria</taxon>
        <taxon>Enterobacterales</taxon>
        <taxon>Enterobacteriaceae</taxon>
        <taxon>Salmonella</taxon>
    </lineage>
</organism>